<protein>
    <submittedName>
        <fullName evidence="2">Uncharacterized protein</fullName>
    </submittedName>
</protein>
<feature type="region of interest" description="Disordered" evidence="1">
    <location>
        <begin position="203"/>
        <end position="290"/>
    </location>
</feature>
<evidence type="ECO:0000256" key="1">
    <source>
        <dbReference type="SAM" id="MobiDB-lite"/>
    </source>
</evidence>
<evidence type="ECO:0000313" key="2">
    <source>
        <dbReference type="EMBL" id="VIO62524.1"/>
    </source>
</evidence>
<organism evidence="2">
    <name type="scientific">Gibberella zeae</name>
    <name type="common">Wheat head blight fungus</name>
    <name type="synonym">Fusarium graminearum</name>
    <dbReference type="NCBI Taxonomy" id="5518"/>
    <lineage>
        <taxon>Eukaryota</taxon>
        <taxon>Fungi</taxon>
        <taxon>Dikarya</taxon>
        <taxon>Ascomycota</taxon>
        <taxon>Pezizomycotina</taxon>
        <taxon>Sordariomycetes</taxon>
        <taxon>Hypocreomycetidae</taxon>
        <taxon>Hypocreales</taxon>
        <taxon>Nectriaceae</taxon>
        <taxon>Fusarium</taxon>
    </lineage>
</organism>
<feature type="compositionally biased region" description="Pro residues" evidence="1">
    <location>
        <begin position="243"/>
        <end position="255"/>
    </location>
</feature>
<proteinExistence type="predicted"/>
<accession>A0A4E9EHG2</accession>
<sequence>MDSIINSLLNCIWPTAQSYYHLSQHESGEPGQSPALTNNAPSYMSMGQLPLNVFGNSYPRKSGRIVLKFASITKDFRNDTFTLDLDEGWIAALDIKAKDVIGLMQEGLYVSEENAKVHENYIEWNNNTPDRVLRCYRHYTLTDPKWSVSGFRLEHLSADRVYHAFSTVKSGNDTRKVYWYDPPPKGPKINTLLDGEPLPGLWPWPKELGASGKSEESSDVFHHTPARDPPREPSPSVRGSQPIAPPLPPPPPPRRLLPSVVRRRQQPRRRQPRRTPEARPSGADDDVEMQRLPLETEGSPETWEVEEVEVVGHGLVLQYWLVALVTVVVITKLIRGEL</sequence>
<dbReference type="AlphaFoldDB" id="A0A4E9EHG2"/>
<gene>
    <name evidence="2" type="ORF">FUG_LOCUS477463</name>
</gene>
<feature type="compositionally biased region" description="Basic and acidic residues" evidence="1">
    <location>
        <begin position="213"/>
        <end position="231"/>
    </location>
</feature>
<feature type="compositionally biased region" description="Basic residues" evidence="1">
    <location>
        <begin position="261"/>
        <end position="273"/>
    </location>
</feature>
<name>A0A4E9EHG2_GIBZA</name>
<dbReference type="EMBL" id="CAAKMV010000163">
    <property type="protein sequence ID" value="VIO62524.1"/>
    <property type="molecule type" value="Genomic_DNA"/>
</dbReference>
<reference evidence="2" key="1">
    <citation type="submission" date="2019-04" db="EMBL/GenBank/DDBJ databases">
        <authorList>
            <person name="Melise S."/>
            <person name="Noan J."/>
            <person name="Okalmin O."/>
        </authorList>
    </citation>
    <scope>NUCLEOTIDE SEQUENCE</scope>
    <source>
        <strain evidence="2">FN9</strain>
    </source>
</reference>